<dbReference type="CDD" id="cd05288">
    <property type="entry name" value="PGDH"/>
    <property type="match status" value="1"/>
</dbReference>
<proteinExistence type="predicted"/>
<evidence type="ECO:0000259" key="2">
    <source>
        <dbReference type="SMART" id="SM00829"/>
    </source>
</evidence>
<dbReference type="SMART" id="SM00829">
    <property type="entry name" value="PKS_ER"/>
    <property type="match status" value="1"/>
</dbReference>
<dbReference type="InterPro" id="IPR011032">
    <property type="entry name" value="GroES-like_sf"/>
</dbReference>
<dbReference type="Pfam" id="PF16884">
    <property type="entry name" value="ADH_N_2"/>
    <property type="match status" value="1"/>
</dbReference>
<dbReference type="Proteomes" id="UP000218811">
    <property type="component" value="Unassembled WGS sequence"/>
</dbReference>
<dbReference type="InterPro" id="IPR013149">
    <property type="entry name" value="ADH-like_C"/>
</dbReference>
<dbReference type="Gene3D" id="3.90.180.10">
    <property type="entry name" value="Medium-chain alcohol dehydrogenases, catalytic domain"/>
    <property type="match status" value="1"/>
</dbReference>
<dbReference type="PANTHER" id="PTHR43205">
    <property type="entry name" value="PROSTAGLANDIN REDUCTASE"/>
    <property type="match status" value="1"/>
</dbReference>
<dbReference type="Pfam" id="PF00107">
    <property type="entry name" value="ADH_zinc_N"/>
    <property type="match status" value="1"/>
</dbReference>
<dbReference type="AlphaFoldDB" id="A0A2H3JJ25"/>
<reference evidence="3 4" key="1">
    <citation type="journal article" date="2012" name="Science">
        <title>The Paleozoic origin of enzymatic lignin decomposition reconstructed from 31 fungal genomes.</title>
        <authorList>
            <person name="Floudas D."/>
            <person name="Binder M."/>
            <person name="Riley R."/>
            <person name="Barry K."/>
            <person name="Blanchette R.A."/>
            <person name="Henrissat B."/>
            <person name="Martinez A.T."/>
            <person name="Otillar R."/>
            <person name="Spatafora J.W."/>
            <person name="Yadav J.S."/>
            <person name="Aerts A."/>
            <person name="Benoit I."/>
            <person name="Boyd A."/>
            <person name="Carlson A."/>
            <person name="Copeland A."/>
            <person name="Coutinho P.M."/>
            <person name="de Vries R.P."/>
            <person name="Ferreira P."/>
            <person name="Findley K."/>
            <person name="Foster B."/>
            <person name="Gaskell J."/>
            <person name="Glotzer D."/>
            <person name="Gorecki P."/>
            <person name="Heitman J."/>
            <person name="Hesse C."/>
            <person name="Hori C."/>
            <person name="Igarashi K."/>
            <person name="Jurgens J.A."/>
            <person name="Kallen N."/>
            <person name="Kersten P."/>
            <person name="Kohler A."/>
            <person name="Kuees U."/>
            <person name="Kumar T.K.A."/>
            <person name="Kuo A."/>
            <person name="LaButti K."/>
            <person name="Larrondo L.F."/>
            <person name="Lindquist E."/>
            <person name="Ling A."/>
            <person name="Lombard V."/>
            <person name="Lucas S."/>
            <person name="Lundell T."/>
            <person name="Martin R."/>
            <person name="McLaughlin D.J."/>
            <person name="Morgenstern I."/>
            <person name="Morin E."/>
            <person name="Murat C."/>
            <person name="Nagy L.G."/>
            <person name="Nolan M."/>
            <person name="Ohm R.A."/>
            <person name="Patyshakuliyeva A."/>
            <person name="Rokas A."/>
            <person name="Ruiz-Duenas F.J."/>
            <person name="Sabat G."/>
            <person name="Salamov A."/>
            <person name="Samejima M."/>
            <person name="Schmutz J."/>
            <person name="Slot J.C."/>
            <person name="St John F."/>
            <person name="Stenlid J."/>
            <person name="Sun H."/>
            <person name="Sun S."/>
            <person name="Syed K."/>
            <person name="Tsang A."/>
            <person name="Wiebenga A."/>
            <person name="Young D."/>
            <person name="Pisabarro A."/>
            <person name="Eastwood D.C."/>
            <person name="Martin F."/>
            <person name="Cullen D."/>
            <person name="Grigoriev I.V."/>
            <person name="Hibbett D.S."/>
        </authorList>
    </citation>
    <scope>NUCLEOTIDE SEQUENCE [LARGE SCALE GENOMIC DNA]</scope>
    <source>
        <strain evidence="3 4">MD-104</strain>
    </source>
</reference>
<dbReference type="SUPFAM" id="SSF51735">
    <property type="entry name" value="NAD(P)-binding Rossmann-fold domains"/>
    <property type="match status" value="1"/>
</dbReference>
<keyword evidence="4" id="KW-1185">Reference proteome</keyword>
<dbReference type="PANTHER" id="PTHR43205:SF42">
    <property type="entry name" value="ALCOHOL DEHYDROGENASE, ZINC-CONTAINING (AFU_ORTHOLOGUE AFUA_7G04530)"/>
    <property type="match status" value="1"/>
</dbReference>
<accession>A0A2H3JJ25</accession>
<feature type="domain" description="Enoyl reductase (ER)" evidence="2">
    <location>
        <begin position="17"/>
        <end position="330"/>
    </location>
</feature>
<dbReference type="GO" id="GO:0016628">
    <property type="term" value="F:oxidoreductase activity, acting on the CH-CH group of donors, NAD or NADP as acceptor"/>
    <property type="evidence" value="ECO:0007669"/>
    <property type="project" value="InterPro"/>
</dbReference>
<organism evidence="3 4">
    <name type="scientific">Wolfiporia cocos (strain MD-104)</name>
    <name type="common">Brown rot fungus</name>
    <dbReference type="NCBI Taxonomy" id="742152"/>
    <lineage>
        <taxon>Eukaryota</taxon>
        <taxon>Fungi</taxon>
        <taxon>Dikarya</taxon>
        <taxon>Basidiomycota</taxon>
        <taxon>Agaricomycotina</taxon>
        <taxon>Agaricomycetes</taxon>
        <taxon>Polyporales</taxon>
        <taxon>Phaeolaceae</taxon>
        <taxon>Wolfiporia</taxon>
    </lineage>
</organism>
<evidence type="ECO:0000256" key="1">
    <source>
        <dbReference type="ARBA" id="ARBA00023002"/>
    </source>
</evidence>
<dbReference type="SUPFAM" id="SSF50129">
    <property type="entry name" value="GroES-like"/>
    <property type="match status" value="1"/>
</dbReference>
<name>A0A2H3JJ25_WOLCO</name>
<evidence type="ECO:0000313" key="4">
    <source>
        <dbReference type="Proteomes" id="UP000218811"/>
    </source>
</evidence>
<dbReference type="Gene3D" id="3.40.50.720">
    <property type="entry name" value="NAD(P)-binding Rossmann-like Domain"/>
    <property type="match status" value="1"/>
</dbReference>
<dbReference type="InterPro" id="IPR036291">
    <property type="entry name" value="NAD(P)-bd_dom_sf"/>
</dbReference>
<protein>
    <submittedName>
        <fullName evidence="3">NAD(P)-binding protein</fullName>
    </submittedName>
</protein>
<dbReference type="InterPro" id="IPR020843">
    <property type="entry name" value="ER"/>
</dbReference>
<keyword evidence="1" id="KW-0560">Oxidoreductase</keyword>
<sequence length="363" mass="39946">MAPSSYTRLVLAERPTGLITESTFRKEVVPYDLKADNKQVIVQVDYVSLDPGSRIWLDEATTYVEPVQIGETMRLFAIGTVVEAGEGSGFRAGDLVSGLLGWTEYVVIDGGSVAKVKVPEGATFVDFLGPLGHTGLTAYFGLLEVGKLQPGEKLLVSAATGSIVCQIAKSRGAKVYAIAGTPEKCAWLENDLGVDKALNYKSPTFQEDFINSVDRFDVFFDNVGGEILDFALTRLNVNARVVLCGALSEYNARRSMGLTNYIKLLEQRAKIEGFIVSDYTEQFPEVLEYLSRLLLSGSLKRNYHIVEGLEQAPKAFNLLFSGHNTGKLLAKVLRRKNNNLRLLAFLISQPMCLGSFMAHYFEC</sequence>
<gene>
    <name evidence="3" type="ORF">WOLCODRAFT_163585</name>
</gene>
<dbReference type="OrthoDB" id="809632at2759"/>
<dbReference type="EMBL" id="KB468124">
    <property type="protein sequence ID" value="PCH42186.1"/>
    <property type="molecule type" value="Genomic_DNA"/>
</dbReference>
<dbReference type="InterPro" id="IPR045010">
    <property type="entry name" value="MDR_fam"/>
</dbReference>
<dbReference type="InterPro" id="IPR041694">
    <property type="entry name" value="ADH_N_2"/>
</dbReference>
<dbReference type="OMA" id="TGITAYW"/>
<evidence type="ECO:0000313" key="3">
    <source>
        <dbReference type="EMBL" id="PCH42186.1"/>
    </source>
</evidence>